<reference evidence="1" key="1">
    <citation type="submission" date="2022-04" db="EMBL/GenBank/DDBJ databases">
        <title>Genome of the entomopathogenic fungus Entomophthora muscae.</title>
        <authorList>
            <person name="Elya C."/>
            <person name="Lovett B.R."/>
            <person name="Lee E."/>
            <person name="Macias A.M."/>
            <person name="Hajek A.E."/>
            <person name="De Bivort B.L."/>
            <person name="Kasson M.T."/>
            <person name="De Fine Licht H.H."/>
            <person name="Stajich J.E."/>
        </authorList>
    </citation>
    <scope>NUCLEOTIDE SEQUENCE</scope>
    <source>
        <strain evidence="1">Berkeley</strain>
    </source>
</reference>
<name>A0ACC2RME4_9FUNG</name>
<sequence length="134" mass="14487">MLDSPPQPNSRPRNAPGISREQFSGSRSGKGHPSGHEFSPAHKNYELAALPGGGKSPLPAKESNFTVIVSQVMTQEIGSKWGADVLCPISPTLIYWSKSPDLKGGQEKAYITTIGGICKLSKCYLQRSCLIEMR</sequence>
<protein>
    <submittedName>
        <fullName evidence="1">Uncharacterized protein</fullName>
    </submittedName>
</protein>
<keyword evidence="2" id="KW-1185">Reference proteome</keyword>
<comment type="caution">
    <text evidence="1">The sequence shown here is derived from an EMBL/GenBank/DDBJ whole genome shotgun (WGS) entry which is preliminary data.</text>
</comment>
<accession>A0ACC2RME4</accession>
<gene>
    <name evidence="1" type="ORF">DSO57_1007035</name>
</gene>
<proteinExistence type="predicted"/>
<organism evidence="1 2">
    <name type="scientific">Entomophthora muscae</name>
    <dbReference type="NCBI Taxonomy" id="34485"/>
    <lineage>
        <taxon>Eukaryota</taxon>
        <taxon>Fungi</taxon>
        <taxon>Fungi incertae sedis</taxon>
        <taxon>Zoopagomycota</taxon>
        <taxon>Entomophthoromycotina</taxon>
        <taxon>Entomophthoromycetes</taxon>
        <taxon>Entomophthorales</taxon>
        <taxon>Entomophthoraceae</taxon>
        <taxon>Entomophthora</taxon>
    </lineage>
</organism>
<dbReference type="Proteomes" id="UP001165960">
    <property type="component" value="Unassembled WGS sequence"/>
</dbReference>
<evidence type="ECO:0000313" key="1">
    <source>
        <dbReference type="EMBL" id="KAJ9051194.1"/>
    </source>
</evidence>
<dbReference type="EMBL" id="QTSX02007120">
    <property type="protein sequence ID" value="KAJ9051194.1"/>
    <property type="molecule type" value="Genomic_DNA"/>
</dbReference>
<evidence type="ECO:0000313" key="2">
    <source>
        <dbReference type="Proteomes" id="UP001165960"/>
    </source>
</evidence>